<feature type="transmembrane region" description="Helical" evidence="6">
    <location>
        <begin position="322"/>
        <end position="348"/>
    </location>
</feature>
<dbReference type="GO" id="GO:0005886">
    <property type="term" value="C:plasma membrane"/>
    <property type="evidence" value="ECO:0007669"/>
    <property type="project" value="TreeGrafter"/>
</dbReference>
<sequence length="531" mass="58525">MADLSEAAATELQLQRALSRQSEHEKQHPNHHHHHNHPNGETQLNEKPSTITSGSGSGTAPQDTESACSLSDELTLEGAENPYNWSTSRRMAITLAVCIHSLAATMGSSLFTPGIIEMQMGLKMKEIASYAALSVYVAGMAVGPVLFAPMSEVYGRRFVLVPAWIVFLGFTAGCAASKNTASMLVCRLFAGVFASPTLTVAGGMVTDLWPRERLGYVAMGLFTMTAFLGPVLGPIIGGYLVQNLSADQGWRWCFWFLLIFSGACSLNWSWIPETYTPTLLEKKRRAIPEDIRPPLKPGAEASWELYKNSITRPIMLLVLDPVVFLSSLYVSFVFAIIYLFLGAYPVIFRGRYGMTPGESGLAFLGIGFGVILVFPCAGYANAKYLELKKARGIEPHMPFPEGRLLMAIFGAFLVPVSLFWFAWTGKKEIHWIVPVLSGVPFGLGLTTVFISLVSYLAEAYYEFSASAIAANTILRSLMAAAFPLFVSKMYRDMKPEWASSTLGFVALAFIPVPWLFWKYGHKLRERSKFKP</sequence>
<keyword evidence="3 6" id="KW-1133">Transmembrane helix</keyword>
<dbReference type="CDD" id="cd17323">
    <property type="entry name" value="MFS_Tpo1_MDR_like"/>
    <property type="match status" value="1"/>
</dbReference>
<comment type="subcellular location">
    <subcellularLocation>
        <location evidence="1">Membrane</location>
        <topology evidence="1">Multi-pass membrane protein</topology>
    </subcellularLocation>
</comment>
<evidence type="ECO:0000256" key="1">
    <source>
        <dbReference type="ARBA" id="ARBA00004141"/>
    </source>
</evidence>
<evidence type="ECO:0000256" key="4">
    <source>
        <dbReference type="ARBA" id="ARBA00023136"/>
    </source>
</evidence>
<evidence type="ECO:0000256" key="3">
    <source>
        <dbReference type="ARBA" id="ARBA00022989"/>
    </source>
</evidence>
<dbReference type="EMBL" id="ML220160">
    <property type="protein sequence ID" value="TGZ77077.1"/>
    <property type="molecule type" value="Genomic_DNA"/>
</dbReference>
<gene>
    <name evidence="8" type="ORF">EX30DRAFT_344442</name>
</gene>
<dbReference type="Pfam" id="PF07690">
    <property type="entry name" value="MFS_1"/>
    <property type="match status" value="1"/>
</dbReference>
<keyword evidence="2 6" id="KW-0812">Transmembrane</keyword>
<feature type="transmembrane region" description="Helical" evidence="6">
    <location>
        <begin position="184"/>
        <end position="204"/>
    </location>
</feature>
<dbReference type="PANTHER" id="PTHR23502">
    <property type="entry name" value="MAJOR FACILITATOR SUPERFAMILY"/>
    <property type="match status" value="1"/>
</dbReference>
<dbReference type="GO" id="GO:0015606">
    <property type="term" value="F:spermidine transmembrane transporter activity"/>
    <property type="evidence" value="ECO:0007669"/>
    <property type="project" value="TreeGrafter"/>
</dbReference>
<feature type="transmembrane region" description="Helical" evidence="6">
    <location>
        <begin position="497"/>
        <end position="517"/>
    </location>
</feature>
<dbReference type="OrthoDB" id="3365399at2759"/>
<feature type="transmembrane region" description="Helical" evidence="6">
    <location>
        <begin position="216"/>
        <end position="240"/>
    </location>
</feature>
<feature type="transmembrane region" description="Helical" evidence="6">
    <location>
        <begin position="91"/>
        <end position="115"/>
    </location>
</feature>
<evidence type="ECO:0000256" key="5">
    <source>
        <dbReference type="SAM" id="MobiDB-lite"/>
    </source>
</evidence>
<feature type="transmembrane region" description="Helical" evidence="6">
    <location>
        <begin position="127"/>
        <end position="147"/>
    </location>
</feature>
<dbReference type="STRING" id="341454.A0A4S2MR42"/>
<feature type="transmembrane region" description="Helical" evidence="6">
    <location>
        <begin position="463"/>
        <end position="485"/>
    </location>
</feature>
<evidence type="ECO:0000256" key="2">
    <source>
        <dbReference type="ARBA" id="ARBA00022692"/>
    </source>
</evidence>
<feature type="domain" description="Major facilitator superfamily (MFS) profile" evidence="7">
    <location>
        <begin position="93"/>
        <end position="526"/>
    </location>
</feature>
<keyword evidence="9" id="KW-1185">Reference proteome</keyword>
<accession>A0A4S2MR42</accession>
<dbReference type="Proteomes" id="UP000298138">
    <property type="component" value="Unassembled WGS sequence"/>
</dbReference>
<feature type="transmembrane region" description="Helical" evidence="6">
    <location>
        <begin position="435"/>
        <end position="457"/>
    </location>
</feature>
<dbReference type="Gene3D" id="1.20.1250.20">
    <property type="entry name" value="MFS general substrate transporter like domains"/>
    <property type="match status" value="1"/>
</dbReference>
<feature type="transmembrane region" description="Helical" evidence="6">
    <location>
        <begin position="159"/>
        <end position="177"/>
    </location>
</feature>
<dbReference type="GO" id="GO:0000297">
    <property type="term" value="F:spermine transmembrane transporter activity"/>
    <property type="evidence" value="ECO:0007669"/>
    <property type="project" value="TreeGrafter"/>
</dbReference>
<dbReference type="FunFam" id="1.20.1250.20:FF:000011">
    <property type="entry name" value="MFS multidrug transporter, putative"/>
    <property type="match status" value="1"/>
</dbReference>
<dbReference type="PANTHER" id="PTHR23502:SF38">
    <property type="entry name" value="POLYAMINE TRANSPORTER 4"/>
    <property type="match status" value="1"/>
</dbReference>
<evidence type="ECO:0000256" key="6">
    <source>
        <dbReference type="SAM" id="Phobius"/>
    </source>
</evidence>
<proteinExistence type="predicted"/>
<feature type="compositionally biased region" description="Polar residues" evidence="5">
    <location>
        <begin position="60"/>
        <end position="69"/>
    </location>
</feature>
<feature type="region of interest" description="Disordered" evidence="5">
    <location>
        <begin position="1"/>
        <end position="71"/>
    </location>
</feature>
<evidence type="ECO:0000259" key="7">
    <source>
        <dbReference type="PROSITE" id="PS50850"/>
    </source>
</evidence>
<feature type="transmembrane region" description="Helical" evidence="6">
    <location>
        <begin position="252"/>
        <end position="271"/>
    </location>
</feature>
<evidence type="ECO:0000313" key="9">
    <source>
        <dbReference type="Proteomes" id="UP000298138"/>
    </source>
</evidence>
<feature type="transmembrane region" description="Helical" evidence="6">
    <location>
        <begin position="360"/>
        <end position="382"/>
    </location>
</feature>
<dbReference type="FunCoup" id="A0A4S2MR42">
    <property type="interactions" value="25"/>
</dbReference>
<dbReference type="InterPro" id="IPR011701">
    <property type="entry name" value="MFS"/>
</dbReference>
<dbReference type="PROSITE" id="PS50850">
    <property type="entry name" value="MFS"/>
    <property type="match status" value="1"/>
</dbReference>
<dbReference type="InParanoid" id="A0A4S2MR42"/>
<dbReference type="AlphaFoldDB" id="A0A4S2MR42"/>
<dbReference type="InterPro" id="IPR036259">
    <property type="entry name" value="MFS_trans_sf"/>
</dbReference>
<keyword evidence="4 6" id="KW-0472">Membrane</keyword>
<organism evidence="8 9">
    <name type="scientific">Ascodesmis nigricans</name>
    <dbReference type="NCBI Taxonomy" id="341454"/>
    <lineage>
        <taxon>Eukaryota</taxon>
        <taxon>Fungi</taxon>
        <taxon>Dikarya</taxon>
        <taxon>Ascomycota</taxon>
        <taxon>Pezizomycotina</taxon>
        <taxon>Pezizomycetes</taxon>
        <taxon>Pezizales</taxon>
        <taxon>Ascodesmidaceae</taxon>
        <taxon>Ascodesmis</taxon>
    </lineage>
</organism>
<name>A0A4S2MR42_9PEZI</name>
<evidence type="ECO:0000313" key="8">
    <source>
        <dbReference type="EMBL" id="TGZ77077.1"/>
    </source>
</evidence>
<feature type="transmembrane region" description="Helical" evidence="6">
    <location>
        <begin position="402"/>
        <end position="423"/>
    </location>
</feature>
<protein>
    <submittedName>
        <fullName evidence="8">MFS general substrate transporter</fullName>
    </submittedName>
</protein>
<dbReference type="SUPFAM" id="SSF103473">
    <property type="entry name" value="MFS general substrate transporter"/>
    <property type="match status" value="1"/>
</dbReference>
<dbReference type="InterPro" id="IPR020846">
    <property type="entry name" value="MFS_dom"/>
</dbReference>
<reference evidence="8 9" key="1">
    <citation type="submission" date="2019-04" db="EMBL/GenBank/DDBJ databases">
        <title>Comparative genomics and transcriptomics to analyze fruiting body development in filamentous ascomycetes.</title>
        <authorList>
            <consortium name="DOE Joint Genome Institute"/>
            <person name="Lutkenhaus R."/>
            <person name="Traeger S."/>
            <person name="Breuer J."/>
            <person name="Kuo A."/>
            <person name="Lipzen A."/>
            <person name="Pangilinan J."/>
            <person name="Dilworth D."/>
            <person name="Sandor L."/>
            <person name="Poggeler S."/>
            <person name="Barry K."/>
            <person name="Grigoriev I.V."/>
            <person name="Nowrousian M."/>
        </authorList>
    </citation>
    <scope>NUCLEOTIDE SEQUENCE [LARGE SCALE GENOMIC DNA]</scope>
    <source>
        <strain evidence="8 9">CBS 389.68</strain>
    </source>
</reference>